<dbReference type="EC" id="2.5.1.19" evidence="8"/>
<evidence type="ECO:0000313" key="12">
    <source>
        <dbReference type="Proteomes" id="UP001229955"/>
    </source>
</evidence>
<comment type="pathway">
    <text evidence="1 8">Metabolic intermediate biosynthesis; chorismate biosynthesis; chorismate from D-erythrose 4-phosphate and phosphoenolpyruvate: step 6/7.</text>
</comment>
<comment type="subcellular location">
    <subcellularLocation>
        <location evidence="8">Cytoplasm</location>
    </subcellularLocation>
</comment>
<accession>A0AA49K079</accession>
<dbReference type="Pfam" id="PF00275">
    <property type="entry name" value="EPSP_synthase"/>
    <property type="match status" value="1"/>
</dbReference>
<dbReference type="AlphaFoldDB" id="A0AA49K079"/>
<dbReference type="GO" id="GO:0003866">
    <property type="term" value="F:3-phosphoshikimate 1-carboxyvinyltransferase activity"/>
    <property type="evidence" value="ECO:0007669"/>
    <property type="project" value="UniProtKB-UniRule"/>
</dbReference>
<dbReference type="GO" id="GO:0009073">
    <property type="term" value="P:aromatic amino acid family biosynthetic process"/>
    <property type="evidence" value="ECO:0007669"/>
    <property type="project" value="UniProtKB-KW"/>
</dbReference>
<accession>A0AA49Q504</accession>
<comment type="similarity">
    <text evidence="2 8">Belongs to the EPSP synthase family.</text>
</comment>
<feature type="active site" description="Proton acceptor" evidence="8">
    <location>
        <position position="304"/>
    </location>
</feature>
<dbReference type="RefSeq" id="WP_367885264.1">
    <property type="nucleotide sequence ID" value="NZ_CP130612.1"/>
</dbReference>
<evidence type="ECO:0000256" key="5">
    <source>
        <dbReference type="ARBA" id="ARBA00022679"/>
    </source>
</evidence>
<evidence type="ECO:0000313" key="10">
    <source>
        <dbReference type="EMBL" id="WKW12387.1"/>
    </source>
</evidence>
<keyword evidence="3 8" id="KW-0963">Cytoplasm</keyword>
<feature type="binding site" evidence="8">
    <location>
        <position position="10"/>
    </location>
    <ligand>
        <name>3-phosphoshikimate</name>
        <dbReference type="ChEBI" id="CHEBI:145989"/>
    </ligand>
</feature>
<feature type="binding site" evidence="8">
    <location>
        <position position="304"/>
    </location>
    <ligand>
        <name>3-phosphoshikimate</name>
        <dbReference type="ChEBI" id="CHEBI:145989"/>
    </ligand>
</feature>
<feature type="binding site" evidence="8">
    <location>
        <position position="157"/>
    </location>
    <ligand>
        <name>3-phosphoshikimate</name>
        <dbReference type="ChEBI" id="CHEBI:145989"/>
    </ligand>
</feature>
<keyword evidence="6 8" id="KW-0057">Aromatic amino acid biosynthesis</keyword>
<reference evidence="11" key="1">
    <citation type="submission" date="2023-07" db="EMBL/GenBank/DDBJ databases">
        <authorList>
            <person name="Haufschild T."/>
            <person name="Kallscheuer N."/>
            <person name="Hammer J."/>
            <person name="Kohn T."/>
            <person name="Kabuu M."/>
            <person name="Jogler M."/>
            <person name="Wohfarth N."/>
            <person name="Heuer A."/>
            <person name="Rohde M."/>
            <person name="van Teeseling M.C.F."/>
            <person name="Jogler C."/>
        </authorList>
    </citation>
    <scope>NUCLEOTIDE SEQUENCE</scope>
    <source>
        <strain evidence="10">Strain 138</strain>
        <strain evidence="11">Strain 318</strain>
    </source>
</reference>
<evidence type="ECO:0000256" key="4">
    <source>
        <dbReference type="ARBA" id="ARBA00022605"/>
    </source>
</evidence>
<dbReference type="Gene3D" id="3.65.10.10">
    <property type="entry name" value="Enolpyruvate transferase domain"/>
    <property type="match status" value="2"/>
</dbReference>
<feature type="binding site" evidence="8">
    <location>
        <position position="15"/>
    </location>
    <ligand>
        <name>3-phosphoshikimate</name>
        <dbReference type="ChEBI" id="CHEBI:145989"/>
    </ligand>
</feature>
<feature type="domain" description="Enolpyruvate transferase" evidence="9">
    <location>
        <begin position="3"/>
        <end position="412"/>
    </location>
</feature>
<comment type="subunit">
    <text evidence="8">Monomer.</text>
</comment>
<dbReference type="PROSITE" id="PS00104">
    <property type="entry name" value="EPSP_SYNTHASE_1"/>
    <property type="match status" value="1"/>
</dbReference>
<dbReference type="InterPro" id="IPR006264">
    <property type="entry name" value="EPSP_synthase"/>
</dbReference>
<comment type="caution">
    <text evidence="8">Lacks conserved residue(s) required for the propagation of feature annotation.</text>
</comment>
<dbReference type="FunFam" id="3.65.10.10:FF:000005">
    <property type="entry name" value="3-phosphoshikimate 1-carboxyvinyltransferase"/>
    <property type="match status" value="1"/>
</dbReference>
<feature type="binding site" evidence="8">
    <location>
        <position position="155"/>
    </location>
    <ligand>
        <name>3-phosphoshikimate</name>
        <dbReference type="ChEBI" id="CHEBI:145989"/>
    </ligand>
</feature>
<evidence type="ECO:0000256" key="2">
    <source>
        <dbReference type="ARBA" id="ARBA00009948"/>
    </source>
</evidence>
<evidence type="ECO:0000256" key="7">
    <source>
        <dbReference type="ARBA" id="ARBA00044633"/>
    </source>
</evidence>
<feature type="binding site" evidence="8">
    <location>
        <position position="111"/>
    </location>
    <ligand>
        <name>phosphoenolpyruvate</name>
        <dbReference type="ChEBI" id="CHEBI:58702"/>
    </ligand>
</feature>
<dbReference type="GO" id="GO:0008652">
    <property type="term" value="P:amino acid biosynthetic process"/>
    <property type="evidence" value="ECO:0007669"/>
    <property type="project" value="UniProtKB-KW"/>
</dbReference>
<dbReference type="Proteomes" id="UP001229955">
    <property type="component" value="Chromosome"/>
</dbReference>
<name>A0AA49K079_9BACT</name>
<dbReference type="InterPro" id="IPR013792">
    <property type="entry name" value="RNA3'P_cycl/enolpyr_Trfase_a/b"/>
</dbReference>
<keyword evidence="5 8" id="KW-0808">Transferase</keyword>
<dbReference type="PANTHER" id="PTHR21090">
    <property type="entry name" value="AROM/DEHYDROQUINATE SYNTHASE"/>
    <property type="match status" value="1"/>
</dbReference>
<dbReference type="PROSITE" id="PS00885">
    <property type="entry name" value="EPSP_SYNTHASE_2"/>
    <property type="match status" value="1"/>
</dbReference>
<dbReference type="KEGG" id="pspc:Strain318_001671"/>
<feature type="binding site" evidence="8">
    <location>
        <position position="10"/>
    </location>
    <ligand>
        <name>phosphoenolpyruvate</name>
        <dbReference type="ChEBI" id="CHEBI:58702"/>
    </ligand>
</feature>
<dbReference type="EMBL" id="CP130612">
    <property type="protein sequence ID" value="WKW12387.1"/>
    <property type="molecule type" value="Genomic_DNA"/>
</dbReference>
<gene>
    <name evidence="8 11" type="primary">aroA</name>
    <name evidence="10" type="ORF">Strain138_001672</name>
    <name evidence="11" type="ORF">Strain318_001671</name>
</gene>
<dbReference type="InterPro" id="IPR023193">
    <property type="entry name" value="EPSP_synthase_CS"/>
</dbReference>
<protein>
    <recommendedName>
        <fullName evidence="8">3-phosphoshikimate 1-carboxyvinyltransferase</fullName>
        <ecNumber evidence="8">2.5.1.19</ecNumber>
    </recommendedName>
    <alternativeName>
        <fullName evidence="8">5-enolpyruvylshikimate-3-phosphate synthase</fullName>
        <shortName evidence="8">EPSP synthase</shortName>
        <shortName evidence="8">EPSPS</shortName>
    </alternativeName>
</protein>
<comment type="function">
    <text evidence="8">Catalyzes the transfer of the enolpyruvyl moiety of phosphoenolpyruvate (PEP) to the 5-hydroxyl of shikimate-3-phosphate (S3P) to produce enolpyruvyl shikimate-3-phosphate and inorganic phosphate.</text>
</comment>
<sequence>MTRIRVPGDKSISHRALMLAALGRGTSRVRGILQSADIEATARVLRALGATIPPLDASELVIEGVGLRGLQPPSVPLDCANSGTTARLVAGIVAGAGFDAEFVGDASLSRRPMGRVAAPLRAMGIEVTRPEHGGLPMRLHRGSVQGVTWRPAVASAQVKSAVLLAGLVGNVPVEVQEPVPTRDHTERMLQARGVDLRVEGDTVSLLPAARLDAADVDVPGDPSSAAFIAGLAALGALRREVRIENVDVNPWRVGGFRALRRMGALLRYEDEALQGGEPVATVVCGPGALQGISIAPEEVPSLIDELPLLAVVAARAAGETRVTGAAELRVKESDRIAAVVSGLRAVGVYAEELPDGFVVRGSDRPLTGRVVTHGDHRIAMAFGVLGAVPGNAITVDDPSCCAVSWPSFWDDLQRLTHD</sequence>
<keyword evidence="12" id="KW-1185">Reference proteome</keyword>
<evidence type="ECO:0000256" key="6">
    <source>
        <dbReference type="ARBA" id="ARBA00023141"/>
    </source>
</evidence>
<feature type="binding site" evidence="8">
    <location>
        <position position="83"/>
    </location>
    <ligand>
        <name>phosphoenolpyruvate</name>
        <dbReference type="ChEBI" id="CHEBI:58702"/>
    </ligand>
</feature>
<keyword evidence="4 8" id="KW-0028">Amino-acid biosynthesis</keyword>
<evidence type="ECO:0000259" key="9">
    <source>
        <dbReference type="Pfam" id="PF00275"/>
    </source>
</evidence>
<dbReference type="PANTHER" id="PTHR21090:SF5">
    <property type="entry name" value="PENTAFUNCTIONAL AROM POLYPEPTIDE"/>
    <property type="match status" value="1"/>
</dbReference>
<evidence type="ECO:0000256" key="3">
    <source>
        <dbReference type="ARBA" id="ARBA00022490"/>
    </source>
</evidence>
<proteinExistence type="inferred from homology"/>
<dbReference type="SUPFAM" id="SSF55205">
    <property type="entry name" value="EPT/RTPC-like"/>
    <property type="match status" value="1"/>
</dbReference>
<evidence type="ECO:0000313" key="11">
    <source>
        <dbReference type="EMBL" id="WKW15294.1"/>
    </source>
</evidence>
<evidence type="ECO:0000256" key="8">
    <source>
        <dbReference type="HAMAP-Rule" id="MF_00210"/>
    </source>
</evidence>
<dbReference type="EMBL" id="CP130613">
    <property type="protein sequence ID" value="WKW15294.1"/>
    <property type="molecule type" value="Genomic_DNA"/>
</dbReference>
<feature type="binding site" evidence="8">
    <location>
        <position position="331"/>
    </location>
    <ligand>
        <name>3-phosphoshikimate</name>
        <dbReference type="ChEBI" id="CHEBI:145989"/>
    </ligand>
</feature>
<feature type="binding site" evidence="8">
    <location>
        <position position="11"/>
    </location>
    <ligand>
        <name>3-phosphoshikimate</name>
        <dbReference type="ChEBI" id="CHEBI:145989"/>
    </ligand>
</feature>
<organism evidence="11 12">
    <name type="scientific">Pseudogemmatithrix spongiicola</name>
    <dbReference type="NCBI Taxonomy" id="3062599"/>
    <lineage>
        <taxon>Bacteria</taxon>
        <taxon>Pseudomonadati</taxon>
        <taxon>Gemmatimonadota</taxon>
        <taxon>Gemmatimonadia</taxon>
        <taxon>Gemmatimonadales</taxon>
        <taxon>Gemmatimonadaceae</taxon>
        <taxon>Pseudogemmatithrix</taxon>
    </lineage>
</organism>
<dbReference type="CDD" id="cd01556">
    <property type="entry name" value="EPSP_synthase"/>
    <property type="match status" value="1"/>
</dbReference>
<feature type="binding site" evidence="8">
    <location>
        <position position="377"/>
    </location>
    <ligand>
        <name>phosphoenolpyruvate</name>
        <dbReference type="ChEBI" id="CHEBI:58702"/>
    </ligand>
</feature>
<dbReference type="GO" id="GO:0005737">
    <property type="term" value="C:cytoplasm"/>
    <property type="evidence" value="ECO:0007669"/>
    <property type="project" value="UniProtKB-SubCell"/>
</dbReference>
<evidence type="ECO:0000256" key="1">
    <source>
        <dbReference type="ARBA" id="ARBA00004811"/>
    </source>
</evidence>
<dbReference type="GO" id="GO:0009423">
    <property type="term" value="P:chorismate biosynthetic process"/>
    <property type="evidence" value="ECO:0007669"/>
    <property type="project" value="UniProtKB-UniRule"/>
</dbReference>
<feature type="binding site" evidence="8">
    <location>
        <position position="157"/>
    </location>
    <ligand>
        <name>phosphoenolpyruvate</name>
        <dbReference type="ChEBI" id="CHEBI:58702"/>
    </ligand>
</feature>
<comment type="catalytic activity">
    <reaction evidence="7">
        <text>3-phosphoshikimate + phosphoenolpyruvate = 5-O-(1-carboxyvinyl)-3-phosphoshikimate + phosphate</text>
        <dbReference type="Rhea" id="RHEA:21256"/>
        <dbReference type="ChEBI" id="CHEBI:43474"/>
        <dbReference type="ChEBI" id="CHEBI:57701"/>
        <dbReference type="ChEBI" id="CHEBI:58702"/>
        <dbReference type="ChEBI" id="CHEBI:145989"/>
        <dbReference type="EC" id="2.5.1.19"/>
    </reaction>
    <physiologicalReaction direction="left-to-right" evidence="7">
        <dbReference type="Rhea" id="RHEA:21257"/>
    </physiologicalReaction>
</comment>
<dbReference type="InterPro" id="IPR036968">
    <property type="entry name" value="Enolpyruvate_Tfrase_sf"/>
</dbReference>
<dbReference type="NCBIfam" id="TIGR01356">
    <property type="entry name" value="aroA"/>
    <property type="match status" value="1"/>
</dbReference>
<dbReference type="HAMAP" id="MF_00210">
    <property type="entry name" value="EPSP_synth"/>
    <property type="match status" value="1"/>
</dbReference>
<dbReference type="PIRSF" id="PIRSF000505">
    <property type="entry name" value="EPSPS"/>
    <property type="match status" value="1"/>
</dbReference>
<dbReference type="InterPro" id="IPR001986">
    <property type="entry name" value="Enolpyruvate_Tfrase_dom"/>
</dbReference>
<feature type="binding site" evidence="8">
    <location>
        <position position="335"/>
    </location>
    <ligand>
        <name>phosphoenolpyruvate</name>
        <dbReference type="ChEBI" id="CHEBI:58702"/>
    </ligand>
</feature>